<dbReference type="AlphaFoldDB" id="A0A1D1V8W3"/>
<dbReference type="Proteomes" id="UP000186922">
    <property type="component" value="Unassembled WGS sequence"/>
</dbReference>
<name>A0A1D1V8W3_RAMVA</name>
<protein>
    <submittedName>
        <fullName evidence="1">Uncharacterized protein</fullName>
    </submittedName>
</protein>
<reference evidence="1 2" key="1">
    <citation type="journal article" date="2016" name="Nat. Commun.">
        <title>Extremotolerant tardigrade genome and improved radiotolerance of human cultured cells by tardigrade-unique protein.</title>
        <authorList>
            <person name="Hashimoto T."/>
            <person name="Horikawa D.D."/>
            <person name="Saito Y."/>
            <person name="Kuwahara H."/>
            <person name="Kozuka-Hata H."/>
            <person name="Shin-I T."/>
            <person name="Minakuchi Y."/>
            <person name="Ohishi K."/>
            <person name="Motoyama A."/>
            <person name="Aizu T."/>
            <person name="Enomoto A."/>
            <person name="Kondo K."/>
            <person name="Tanaka S."/>
            <person name="Hara Y."/>
            <person name="Koshikawa S."/>
            <person name="Sagara H."/>
            <person name="Miura T."/>
            <person name="Yokobori S."/>
            <person name="Miyagawa K."/>
            <person name="Suzuki Y."/>
            <person name="Kubo T."/>
            <person name="Oyama M."/>
            <person name="Kohara Y."/>
            <person name="Fujiyama A."/>
            <person name="Arakawa K."/>
            <person name="Katayama T."/>
            <person name="Toyoda A."/>
            <person name="Kunieda T."/>
        </authorList>
    </citation>
    <scope>NUCLEOTIDE SEQUENCE [LARGE SCALE GENOMIC DNA]</scope>
    <source>
        <strain evidence="1 2">YOKOZUNA-1</strain>
    </source>
</reference>
<sequence>MDGSGIVSPYNALRRITSIRTSGRHQLVHSLR</sequence>
<dbReference type="EMBL" id="BDGG01000003">
    <property type="protein sequence ID" value="GAU94958.1"/>
    <property type="molecule type" value="Genomic_DNA"/>
</dbReference>
<proteinExistence type="predicted"/>
<keyword evidence="2" id="KW-1185">Reference proteome</keyword>
<gene>
    <name evidence="1" type="primary">RvY_06654-1</name>
    <name evidence="1" type="synonym">RvY_06654.1</name>
    <name evidence="1" type="ORF">RvY_06654</name>
</gene>
<evidence type="ECO:0000313" key="2">
    <source>
        <dbReference type="Proteomes" id="UP000186922"/>
    </source>
</evidence>
<organism evidence="1 2">
    <name type="scientific">Ramazzottius varieornatus</name>
    <name type="common">Water bear</name>
    <name type="synonym">Tardigrade</name>
    <dbReference type="NCBI Taxonomy" id="947166"/>
    <lineage>
        <taxon>Eukaryota</taxon>
        <taxon>Metazoa</taxon>
        <taxon>Ecdysozoa</taxon>
        <taxon>Tardigrada</taxon>
        <taxon>Eutardigrada</taxon>
        <taxon>Parachela</taxon>
        <taxon>Hypsibioidea</taxon>
        <taxon>Ramazzottiidae</taxon>
        <taxon>Ramazzottius</taxon>
    </lineage>
</organism>
<evidence type="ECO:0000313" key="1">
    <source>
        <dbReference type="EMBL" id="GAU94958.1"/>
    </source>
</evidence>
<accession>A0A1D1V8W3</accession>
<comment type="caution">
    <text evidence="1">The sequence shown here is derived from an EMBL/GenBank/DDBJ whole genome shotgun (WGS) entry which is preliminary data.</text>
</comment>